<evidence type="ECO:0000256" key="1">
    <source>
        <dbReference type="SAM" id="Phobius"/>
    </source>
</evidence>
<protein>
    <recommendedName>
        <fullName evidence="4">Lipoprotein</fullName>
    </recommendedName>
</protein>
<sequence length="145" mass="15265">MTQHRVPRPVPTGFSFLGMAAIVLIVSGCAVVDDVVHGKAATTYSTAAELADDRDIAAAWLPDDATEIEVVSSTRTADTASIVFRSDEGVRGCVTTERRSAPTMVIDSGPDVYAIDEVMVCGDWAVVESDGLFSGWTPAVEAEGD</sequence>
<keyword evidence="1" id="KW-0812">Transmembrane</keyword>
<evidence type="ECO:0000313" key="2">
    <source>
        <dbReference type="EMBL" id="MDJ1114561.1"/>
    </source>
</evidence>
<name>A0ABT6ZEH2_9MICO</name>
<dbReference type="RefSeq" id="WP_283716208.1">
    <property type="nucleotide sequence ID" value="NZ_JASJND010000006.1"/>
</dbReference>
<keyword evidence="1" id="KW-1133">Transmembrane helix</keyword>
<keyword evidence="3" id="KW-1185">Reference proteome</keyword>
<keyword evidence="1" id="KW-0472">Membrane</keyword>
<evidence type="ECO:0000313" key="3">
    <source>
        <dbReference type="Proteomes" id="UP001321481"/>
    </source>
</evidence>
<gene>
    <name evidence="2" type="ORF">QNI14_08855</name>
</gene>
<comment type="caution">
    <text evidence="2">The sequence shown here is derived from an EMBL/GenBank/DDBJ whole genome shotgun (WGS) entry which is preliminary data.</text>
</comment>
<organism evidence="2 3">
    <name type="scientific">Microbacterium dauci</name>
    <dbReference type="NCBI Taxonomy" id="3048008"/>
    <lineage>
        <taxon>Bacteria</taxon>
        <taxon>Bacillati</taxon>
        <taxon>Actinomycetota</taxon>
        <taxon>Actinomycetes</taxon>
        <taxon>Micrococcales</taxon>
        <taxon>Microbacteriaceae</taxon>
        <taxon>Microbacterium</taxon>
    </lineage>
</organism>
<dbReference type="PROSITE" id="PS51257">
    <property type="entry name" value="PROKAR_LIPOPROTEIN"/>
    <property type="match status" value="1"/>
</dbReference>
<dbReference type="EMBL" id="JASJND010000006">
    <property type="protein sequence ID" value="MDJ1114561.1"/>
    <property type="molecule type" value="Genomic_DNA"/>
</dbReference>
<dbReference type="Proteomes" id="UP001321481">
    <property type="component" value="Unassembled WGS sequence"/>
</dbReference>
<proteinExistence type="predicted"/>
<evidence type="ECO:0008006" key="4">
    <source>
        <dbReference type="Google" id="ProtNLM"/>
    </source>
</evidence>
<accession>A0ABT6ZEH2</accession>
<reference evidence="2 3" key="1">
    <citation type="submission" date="2023-05" db="EMBL/GenBank/DDBJ databases">
        <title>Microbacterium dauci sp.nov., Isolated from Carrot Rhizosphere Soil.</title>
        <authorList>
            <person name="Xiao Z."/>
            <person name="Zheng J."/>
        </authorList>
    </citation>
    <scope>NUCLEOTIDE SEQUENCE [LARGE SCALE GENOMIC DNA]</scope>
    <source>
        <strain evidence="2 3">LX3-4</strain>
    </source>
</reference>
<feature type="transmembrane region" description="Helical" evidence="1">
    <location>
        <begin position="12"/>
        <end position="32"/>
    </location>
</feature>